<gene>
    <name evidence="1" type="ORF">HPB50_001063</name>
</gene>
<protein>
    <submittedName>
        <fullName evidence="1">Uncharacterized protein</fullName>
    </submittedName>
</protein>
<accession>A0ACB7RSE6</accession>
<proteinExistence type="predicted"/>
<organism evidence="1 2">
    <name type="scientific">Hyalomma asiaticum</name>
    <name type="common">Tick</name>
    <dbReference type="NCBI Taxonomy" id="266040"/>
    <lineage>
        <taxon>Eukaryota</taxon>
        <taxon>Metazoa</taxon>
        <taxon>Ecdysozoa</taxon>
        <taxon>Arthropoda</taxon>
        <taxon>Chelicerata</taxon>
        <taxon>Arachnida</taxon>
        <taxon>Acari</taxon>
        <taxon>Parasitiformes</taxon>
        <taxon>Ixodida</taxon>
        <taxon>Ixodoidea</taxon>
        <taxon>Ixodidae</taxon>
        <taxon>Hyalomminae</taxon>
        <taxon>Hyalomma</taxon>
    </lineage>
</organism>
<dbReference type="Proteomes" id="UP000821845">
    <property type="component" value="Chromosome 8"/>
</dbReference>
<keyword evidence="2" id="KW-1185">Reference proteome</keyword>
<name>A0ACB7RSE6_HYAAI</name>
<reference evidence="1" key="1">
    <citation type="submission" date="2020-05" db="EMBL/GenBank/DDBJ databases">
        <title>Large-scale comparative analyses of tick genomes elucidate their genetic diversity and vector capacities.</title>
        <authorList>
            <person name="Jia N."/>
            <person name="Wang J."/>
            <person name="Shi W."/>
            <person name="Du L."/>
            <person name="Sun Y."/>
            <person name="Zhan W."/>
            <person name="Jiang J."/>
            <person name="Wang Q."/>
            <person name="Zhang B."/>
            <person name="Ji P."/>
            <person name="Sakyi L.B."/>
            <person name="Cui X."/>
            <person name="Yuan T."/>
            <person name="Jiang B."/>
            <person name="Yang W."/>
            <person name="Lam T.T.-Y."/>
            <person name="Chang Q."/>
            <person name="Ding S."/>
            <person name="Wang X."/>
            <person name="Zhu J."/>
            <person name="Ruan X."/>
            <person name="Zhao L."/>
            <person name="Wei J."/>
            <person name="Que T."/>
            <person name="Du C."/>
            <person name="Cheng J."/>
            <person name="Dai P."/>
            <person name="Han X."/>
            <person name="Huang E."/>
            <person name="Gao Y."/>
            <person name="Liu J."/>
            <person name="Shao H."/>
            <person name="Ye R."/>
            <person name="Li L."/>
            <person name="Wei W."/>
            <person name="Wang X."/>
            <person name="Wang C."/>
            <person name="Yang T."/>
            <person name="Huo Q."/>
            <person name="Li W."/>
            <person name="Guo W."/>
            <person name="Chen H."/>
            <person name="Zhou L."/>
            <person name="Ni X."/>
            <person name="Tian J."/>
            <person name="Zhou Y."/>
            <person name="Sheng Y."/>
            <person name="Liu T."/>
            <person name="Pan Y."/>
            <person name="Xia L."/>
            <person name="Li J."/>
            <person name="Zhao F."/>
            <person name="Cao W."/>
        </authorList>
    </citation>
    <scope>NUCLEOTIDE SEQUENCE</scope>
    <source>
        <strain evidence="1">Hyas-2018</strain>
    </source>
</reference>
<evidence type="ECO:0000313" key="1">
    <source>
        <dbReference type="EMBL" id="KAH6923424.1"/>
    </source>
</evidence>
<evidence type="ECO:0000313" key="2">
    <source>
        <dbReference type="Proteomes" id="UP000821845"/>
    </source>
</evidence>
<sequence length="1008" mass="110843">MVVPWHIAVQCELIRYHGYPCKLSYATTDDGYVLEVDHIPHGRRGFLLADRGFDVWSMNSREAKPYSKHMTISQKERKYWRWSFDEIGRYDLAACVDHVLRATGAPKLTIMALSQGVVMTLVLLSTRPEYNDKVNLVIAYGPVANITHAGRPMPAAMRLLPPVLMYKAKNFVMYDHGVAENRRLYGQVAPPAYPIERIRTPIAVFSSQGDVLAATNDVADLLTRLGSNVIIHRVMPEKGFGHMDFAVGYHANECLHNVAMDLIQWHQTQRARIASEEEEEADSFLEAGGTSEDMPKQAALKSKKHSGKRNSLKRGRPQRAPSFAETAVRQDDTLPLASAGTLVYSEEPRPSGIKATFSKSTDSTLSGAKNVLVKPREVSPSTVHSEMAKTTESRALTTNLTAAKRKEFSRAATAKQVPSLASETAIAESEVFSPSETLSKAEEAQVSCTRTTLAKEKKPSVTTGHLTKHERSSLSRAKTVVAVSNKSLPATNLVPHVHGGPEASVAETAGAKHSEIVPAGTENPATKSKELPPPSAGTTISKEPQTSYCASRHLTGDAEETSNMTESPIQSLFIFGHGGFQRVVLVFACVAVFVSYSQSFLLAVESLPVKYWCKTDAPTTSTLGHSLDGSSKTSVQSQDNNTLGQCTRPDTSLINGTSTSTQVPCDHWEYDQSHSKTSIVPEWDLVCQRSRLKHLIWATFMTGGAMAVPTLGFTADLVGRRPVLIGAVFLLLLSGSVVCLCKSLLWFTALRFMSALLLTCLVYTIEESPHWCLYHNKFDDAERVALWAARLNFEDPDLVRDRLERIRKEAELLGGQSAWRPPRLLRYITSDAVRSRCFALFGCWLFVYIAYYARDYGNLGPGSFLVALGGRSSLLFLYCSSVVILNVAYVALVVHTVDTFPTPVRSLGYSGAFMSGRVGAMMGAMFREFESMPLPASVLPTAVTSLGLLAFAVSAVLVPPTSKERFTEEGSLNVRDDLAETKRSVDSPMSWRVHKRLTPQESPYCERE</sequence>
<comment type="caution">
    <text evidence="1">The sequence shown here is derived from an EMBL/GenBank/DDBJ whole genome shotgun (WGS) entry which is preliminary data.</text>
</comment>
<dbReference type="EMBL" id="CM023488">
    <property type="protein sequence ID" value="KAH6923424.1"/>
    <property type="molecule type" value="Genomic_DNA"/>
</dbReference>